<keyword evidence="1" id="KW-0325">Glycoprotein</keyword>
<dbReference type="GO" id="GO:0030335">
    <property type="term" value="P:positive regulation of cell migration"/>
    <property type="evidence" value="ECO:0007669"/>
    <property type="project" value="TreeGrafter"/>
</dbReference>
<dbReference type="GO" id="GO:0030215">
    <property type="term" value="F:semaphorin receptor binding"/>
    <property type="evidence" value="ECO:0007669"/>
    <property type="project" value="InterPro"/>
</dbReference>
<evidence type="ECO:0000313" key="5">
    <source>
        <dbReference type="EMBL" id="KAI1905483.1"/>
    </source>
</evidence>
<dbReference type="GO" id="GO:0071526">
    <property type="term" value="P:semaphorin-plexin signaling pathway"/>
    <property type="evidence" value="ECO:0007669"/>
    <property type="project" value="TreeGrafter"/>
</dbReference>
<dbReference type="SUPFAM" id="SSF101912">
    <property type="entry name" value="Sema domain"/>
    <property type="match status" value="1"/>
</dbReference>
<evidence type="ECO:0000256" key="3">
    <source>
        <dbReference type="SAM" id="Phobius"/>
    </source>
</evidence>
<dbReference type="InterPro" id="IPR001627">
    <property type="entry name" value="Semap_dom"/>
</dbReference>
<keyword evidence="3" id="KW-0472">Membrane</keyword>
<name>A0A8T3E8P7_9TELE</name>
<reference evidence="5" key="1">
    <citation type="submission" date="2021-01" db="EMBL/GenBank/DDBJ databases">
        <authorList>
            <person name="Zahm M."/>
            <person name="Roques C."/>
            <person name="Cabau C."/>
            <person name="Klopp C."/>
            <person name="Donnadieu C."/>
            <person name="Jouanno E."/>
            <person name="Lampietro C."/>
            <person name="Louis A."/>
            <person name="Herpin A."/>
            <person name="Echchiki A."/>
            <person name="Berthelot C."/>
            <person name="Parey E."/>
            <person name="Roest-Crollius H."/>
            <person name="Braasch I."/>
            <person name="Postlethwait J."/>
            <person name="Bobe J."/>
            <person name="Montfort J."/>
            <person name="Bouchez O."/>
            <person name="Begum T."/>
            <person name="Mejri S."/>
            <person name="Adams A."/>
            <person name="Chen W.-J."/>
            <person name="Guiguen Y."/>
        </authorList>
    </citation>
    <scope>NUCLEOTIDE SEQUENCE</scope>
    <source>
        <tissue evidence="5">Blood</tissue>
    </source>
</reference>
<sequence>MAEPVRRSSWTRLPVIRGPLLVLFLTVVPHWFGLGSAGSARSSHPRLRLTHKELWDLNRTEVFHGPPGGLHPSTLLLDEAQDRLFIGAKDALHSLSLEHVSASHGEIRWPSTATQVEECLMKGREKSECANYIKVLQRYNRTHLLACGTGAFDPVCAYIGAGRWSEEAVFKMEADHIESGRGRCPFD</sequence>
<evidence type="ECO:0000313" key="6">
    <source>
        <dbReference type="Proteomes" id="UP000829720"/>
    </source>
</evidence>
<dbReference type="GO" id="GO:0001755">
    <property type="term" value="P:neural crest cell migration"/>
    <property type="evidence" value="ECO:0007669"/>
    <property type="project" value="TreeGrafter"/>
</dbReference>
<dbReference type="PROSITE" id="PS51004">
    <property type="entry name" value="SEMA"/>
    <property type="match status" value="1"/>
</dbReference>
<dbReference type="Proteomes" id="UP000829720">
    <property type="component" value="Unassembled WGS sequence"/>
</dbReference>
<dbReference type="GO" id="GO:0007411">
    <property type="term" value="P:axon guidance"/>
    <property type="evidence" value="ECO:0007669"/>
    <property type="project" value="TreeGrafter"/>
</dbReference>
<evidence type="ECO:0000256" key="2">
    <source>
        <dbReference type="PROSITE-ProRule" id="PRU00352"/>
    </source>
</evidence>
<evidence type="ECO:0000259" key="4">
    <source>
        <dbReference type="PROSITE" id="PS51004"/>
    </source>
</evidence>
<dbReference type="EMBL" id="JAERUA010000001">
    <property type="protein sequence ID" value="KAI1905483.1"/>
    <property type="molecule type" value="Genomic_DNA"/>
</dbReference>
<dbReference type="Gene3D" id="2.130.10.10">
    <property type="entry name" value="YVTN repeat-like/Quinoprotein amine dehydrogenase"/>
    <property type="match status" value="1"/>
</dbReference>
<comment type="caution">
    <text evidence="2">Lacks conserved residue(s) required for the propagation of feature annotation.</text>
</comment>
<feature type="non-terminal residue" evidence="5">
    <location>
        <position position="1"/>
    </location>
</feature>
<dbReference type="InterPro" id="IPR036352">
    <property type="entry name" value="Semap_dom_sf"/>
</dbReference>
<dbReference type="InterPro" id="IPR027231">
    <property type="entry name" value="Semaphorin"/>
</dbReference>
<keyword evidence="6" id="KW-1185">Reference proteome</keyword>
<organism evidence="5 6">
    <name type="scientific">Albula goreensis</name>
    <dbReference type="NCBI Taxonomy" id="1534307"/>
    <lineage>
        <taxon>Eukaryota</taxon>
        <taxon>Metazoa</taxon>
        <taxon>Chordata</taxon>
        <taxon>Craniata</taxon>
        <taxon>Vertebrata</taxon>
        <taxon>Euteleostomi</taxon>
        <taxon>Actinopterygii</taxon>
        <taxon>Neopterygii</taxon>
        <taxon>Teleostei</taxon>
        <taxon>Albuliformes</taxon>
        <taxon>Albulidae</taxon>
        <taxon>Albula</taxon>
    </lineage>
</organism>
<dbReference type="AlphaFoldDB" id="A0A8T3E8P7"/>
<proteinExistence type="predicted"/>
<dbReference type="InterPro" id="IPR015943">
    <property type="entry name" value="WD40/YVTN_repeat-like_dom_sf"/>
</dbReference>
<keyword evidence="3" id="KW-1133">Transmembrane helix</keyword>
<dbReference type="GO" id="GO:0005886">
    <property type="term" value="C:plasma membrane"/>
    <property type="evidence" value="ECO:0007669"/>
    <property type="project" value="TreeGrafter"/>
</dbReference>
<dbReference type="GO" id="GO:0045499">
    <property type="term" value="F:chemorepellent activity"/>
    <property type="evidence" value="ECO:0007669"/>
    <property type="project" value="TreeGrafter"/>
</dbReference>
<accession>A0A8T3E8P7</accession>
<evidence type="ECO:0000256" key="1">
    <source>
        <dbReference type="ARBA" id="ARBA00023180"/>
    </source>
</evidence>
<feature type="domain" description="Sema" evidence="4">
    <location>
        <begin position="46"/>
        <end position="187"/>
    </location>
</feature>
<dbReference type="PANTHER" id="PTHR11036:SF22">
    <property type="entry name" value="SEMAPHORIN-3E"/>
    <property type="match status" value="1"/>
</dbReference>
<keyword evidence="3" id="KW-0812">Transmembrane</keyword>
<dbReference type="PANTHER" id="PTHR11036">
    <property type="entry name" value="SEMAPHORIN"/>
    <property type="match status" value="1"/>
</dbReference>
<comment type="caution">
    <text evidence="5">The sequence shown here is derived from an EMBL/GenBank/DDBJ whole genome shotgun (WGS) entry which is preliminary data.</text>
</comment>
<dbReference type="GO" id="GO:0005615">
    <property type="term" value="C:extracellular space"/>
    <property type="evidence" value="ECO:0007669"/>
    <property type="project" value="TreeGrafter"/>
</dbReference>
<dbReference type="OrthoDB" id="9988752at2759"/>
<feature type="transmembrane region" description="Helical" evidence="3">
    <location>
        <begin position="20"/>
        <end position="40"/>
    </location>
</feature>
<gene>
    <name evidence="5" type="ORF">AGOR_G00016670</name>
</gene>
<protein>
    <recommendedName>
        <fullName evidence="4">Sema domain-containing protein</fullName>
    </recommendedName>
</protein>